<protein>
    <recommendedName>
        <fullName evidence="4">GspL cytoplasmic actin-ATPase-like domain-containing protein</fullName>
    </recommendedName>
</protein>
<gene>
    <name evidence="2" type="ORF">COB20_00155</name>
</gene>
<accession>A0A2A4XIP2</accession>
<dbReference type="Proteomes" id="UP000218767">
    <property type="component" value="Unassembled WGS sequence"/>
</dbReference>
<evidence type="ECO:0008006" key="4">
    <source>
        <dbReference type="Google" id="ProtNLM"/>
    </source>
</evidence>
<evidence type="ECO:0000313" key="3">
    <source>
        <dbReference type="Proteomes" id="UP000218767"/>
    </source>
</evidence>
<comment type="caution">
    <text evidence="2">The sequence shown here is derived from an EMBL/GenBank/DDBJ whole genome shotgun (WGS) entry which is preliminary data.</text>
</comment>
<feature type="transmembrane region" description="Helical" evidence="1">
    <location>
        <begin position="314"/>
        <end position="334"/>
    </location>
</feature>
<dbReference type="EMBL" id="NVUL01000001">
    <property type="protein sequence ID" value="PCI82430.1"/>
    <property type="molecule type" value="Genomic_DNA"/>
</dbReference>
<evidence type="ECO:0000256" key="1">
    <source>
        <dbReference type="SAM" id="Phobius"/>
    </source>
</evidence>
<dbReference type="AlphaFoldDB" id="A0A2A4XIP2"/>
<keyword evidence="1" id="KW-1133">Transmembrane helix</keyword>
<keyword evidence="1" id="KW-0472">Membrane</keyword>
<keyword evidence="1" id="KW-0812">Transmembrane</keyword>
<reference evidence="3" key="1">
    <citation type="submission" date="2017-08" db="EMBL/GenBank/DDBJ databases">
        <title>A dynamic microbial community with high functional redundancy inhabits the cold, oxic subseafloor aquifer.</title>
        <authorList>
            <person name="Tully B.J."/>
            <person name="Wheat C.G."/>
            <person name="Glazer B.T."/>
            <person name="Huber J.A."/>
        </authorList>
    </citation>
    <scope>NUCLEOTIDE SEQUENCE [LARGE SCALE GENOMIC DNA]</scope>
</reference>
<sequence length="510" mass="56915">MLGLGSSSEKRIILINFEGLTVYGLDNDRLMRLGVFIDDDVGHDKFRTYIIDESLTQISLVVDSPAEDFIVEKVVHVSPYDRKSFLTRKLEQHFRNVEFRSAKVLGREKTGRRDDRVLFSAITQTRNVDNWVRLLLQEQVSIKSITSPAFAICKVARELGLETSEEFLLVNWQRNGIRQSLISDNKLMFSRLTPLPLDPEADLAKAILDATLQTVEYLDRIGLLQTENAPDLHVVSPILEEDAFVDQPGSADFGVVFHHNSIDLMPIEKYGGPQNEITAIVLCLDWSVRNGDFGNIYASQGAMRFTKLRMQRNFIAFGCLLAFFIGGVISAPVLTDTLQSQSIYRTITADMQPIQQQYDELTAQFPATPIPSEAMALVVNNYDLISNQNHYPVELLNEISQVVAQHPTINLSSIVWKLVADEQFLEINDAILANSVTIELELYGAQLGSSGYENSDSRLRAFMDSLSTIEGATVTAIRLPIETGPNASVTAVVGGEQFDSEFSLSVRIES</sequence>
<evidence type="ECO:0000313" key="2">
    <source>
        <dbReference type="EMBL" id="PCI82430.1"/>
    </source>
</evidence>
<proteinExistence type="predicted"/>
<name>A0A2A4XIP2_9GAMM</name>
<organism evidence="2 3">
    <name type="scientific">SAR86 cluster bacterium</name>
    <dbReference type="NCBI Taxonomy" id="2030880"/>
    <lineage>
        <taxon>Bacteria</taxon>
        <taxon>Pseudomonadati</taxon>
        <taxon>Pseudomonadota</taxon>
        <taxon>Gammaproteobacteria</taxon>
        <taxon>SAR86 cluster</taxon>
    </lineage>
</organism>